<evidence type="ECO:0000313" key="1">
    <source>
        <dbReference type="EMBL" id="MEZ8211521.1"/>
    </source>
</evidence>
<comment type="caution">
    <text evidence="1">The sequence shown here is derived from an EMBL/GenBank/DDBJ whole genome shotgun (WGS) entry which is preliminary data.</text>
</comment>
<dbReference type="EMBL" id="JBGOOS010000058">
    <property type="protein sequence ID" value="MEZ8211521.1"/>
    <property type="molecule type" value="Genomic_DNA"/>
</dbReference>
<proteinExistence type="predicted"/>
<dbReference type="Proteomes" id="UP001569151">
    <property type="component" value="Unassembled WGS sequence"/>
</dbReference>
<dbReference type="RefSeq" id="WP_274681193.1">
    <property type="nucleotide sequence ID" value="NZ_JBGOOF010000053.1"/>
</dbReference>
<keyword evidence="2" id="KW-1185">Reference proteome</keyword>
<accession>A0ABV4MPR1</accession>
<gene>
    <name evidence="1" type="ORF">ACED39_22420</name>
</gene>
<name>A0ABV4MPR1_9VIBR</name>
<sequence>MKYIVGDYYRLYFQSIGKQRLWSDILAPIEDVTELLEDIMQWQ</sequence>
<protein>
    <submittedName>
        <fullName evidence="1">Uncharacterized protein</fullName>
    </submittedName>
</protein>
<evidence type="ECO:0000313" key="2">
    <source>
        <dbReference type="Proteomes" id="UP001569151"/>
    </source>
</evidence>
<reference evidence="1 2" key="1">
    <citation type="submission" date="2024-06" db="EMBL/GenBank/DDBJ databases">
        <authorList>
            <person name="Steensen K."/>
            <person name="Seneca J."/>
            <person name="Bartlau N."/>
            <person name="Yu A.X."/>
            <person name="Polz M.F."/>
        </authorList>
    </citation>
    <scope>NUCLEOTIDE SEQUENCE [LARGE SCALE GENOMIC DNA]</scope>
    <source>
        <strain evidence="1 2">1F146</strain>
    </source>
</reference>
<organism evidence="1 2">
    <name type="scientific">Vibrio bivalvicida</name>
    <dbReference type="NCBI Taxonomy" id="1276888"/>
    <lineage>
        <taxon>Bacteria</taxon>
        <taxon>Pseudomonadati</taxon>
        <taxon>Pseudomonadota</taxon>
        <taxon>Gammaproteobacteria</taxon>
        <taxon>Vibrionales</taxon>
        <taxon>Vibrionaceae</taxon>
        <taxon>Vibrio</taxon>
        <taxon>Vibrio oreintalis group</taxon>
    </lineage>
</organism>